<gene>
    <name evidence="2" type="ORF">CORC01_05977</name>
</gene>
<evidence type="ECO:0000256" key="1">
    <source>
        <dbReference type="SAM" id="SignalP"/>
    </source>
</evidence>
<keyword evidence="3" id="KW-1185">Reference proteome</keyword>
<sequence length="94" mass="10341">MTGISLLIFISGISIGPTRQAKGFSELAFARFTTVDAQDRLMFPQPLFDAASTFMTSQMPCSIRSYTALADGRPKVLGYAHDINVYGYFPQEGH</sequence>
<dbReference type="GeneID" id="34559129"/>
<dbReference type="RefSeq" id="XP_022475860.1">
    <property type="nucleotide sequence ID" value="XM_022617619.1"/>
</dbReference>
<evidence type="ECO:0000313" key="3">
    <source>
        <dbReference type="Proteomes" id="UP000176998"/>
    </source>
</evidence>
<proteinExistence type="predicted"/>
<organism evidence="2 3">
    <name type="scientific">Colletotrichum orchidophilum</name>
    <dbReference type="NCBI Taxonomy" id="1209926"/>
    <lineage>
        <taxon>Eukaryota</taxon>
        <taxon>Fungi</taxon>
        <taxon>Dikarya</taxon>
        <taxon>Ascomycota</taxon>
        <taxon>Pezizomycotina</taxon>
        <taxon>Sordariomycetes</taxon>
        <taxon>Hypocreomycetidae</taxon>
        <taxon>Glomerellales</taxon>
        <taxon>Glomerellaceae</taxon>
        <taxon>Colletotrichum</taxon>
    </lineage>
</organism>
<comment type="caution">
    <text evidence="2">The sequence shown here is derived from an EMBL/GenBank/DDBJ whole genome shotgun (WGS) entry which is preliminary data.</text>
</comment>
<dbReference type="EMBL" id="MJBS01000043">
    <property type="protein sequence ID" value="OHE98711.1"/>
    <property type="molecule type" value="Genomic_DNA"/>
</dbReference>
<name>A0A1G4BBC1_9PEZI</name>
<feature type="signal peptide" evidence="1">
    <location>
        <begin position="1"/>
        <end position="20"/>
    </location>
</feature>
<keyword evidence="1" id="KW-0732">Signal</keyword>
<feature type="chain" id="PRO_5009602697" evidence="1">
    <location>
        <begin position="21"/>
        <end position="94"/>
    </location>
</feature>
<dbReference type="Proteomes" id="UP000176998">
    <property type="component" value="Unassembled WGS sequence"/>
</dbReference>
<protein>
    <submittedName>
        <fullName evidence="2">Uncharacterized protein</fullName>
    </submittedName>
</protein>
<dbReference type="AlphaFoldDB" id="A0A1G4BBC1"/>
<accession>A0A1G4BBC1</accession>
<evidence type="ECO:0000313" key="2">
    <source>
        <dbReference type="EMBL" id="OHE98711.1"/>
    </source>
</evidence>
<reference evidence="2 3" key="1">
    <citation type="submission" date="2016-09" db="EMBL/GenBank/DDBJ databases">
        <authorList>
            <person name="Capua I."/>
            <person name="De Benedictis P."/>
            <person name="Joannis T."/>
            <person name="Lombin L.H."/>
            <person name="Cattoli G."/>
        </authorList>
    </citation>
    <scope>NUCLEOTIDE SEQUENCE [LARGE SCALE GENOMIC DNA]</scope>
    <source>
        <strain evidence="2 3">IMI 309357</strain>
    </source>
</reference>